<feature type="transmembrane region" description="Helical" evidence="8">
    <location>
        <begin position="328"/>
        <end position="347"/>
    </location>
</feature>
<sequence length="391" mass="42543">MLKNEKSVVLHQGVYKQTATVSEAVFMITGMTIGAGILGLPYVVAQVGLIIGLIYILVLGLVVMMLNLIIGEIAVRTKENFQIPGFAGRYLGCWAKRLMSLIIILTGYGALLAYIIGEGEALSAMFGGDKVWWSICFWSIGSILIWRGLQTVKNVEKILSMVVIGLIVGLSLFLLDKFHPANFFYTDLTKLFLPYGVILFALNATPAIAEAHALLPGSQKHFRKAIIIGGLIPIGVYLLFVLAVVGFLGVNTTEIATVGLNHQFGGWVYACANLFAALAMGTGFLGIGIALKQSLIWDHKINRYLAEFAVISVPVILFLFGFRSFVSILDVIGGLFIGIEAVLLVAIAYKARKKGDLDASRYGLNNFWLVAIPVLLFFSAASIYTVVKLFH</sequence>
<organism evidence="9 10">
    <name type="scientific">Candidatus Magasanikbacteria bacterium CG10_big_fil_rev_8_21_14_0_10_36_32</name>
    <dbReference type="NCBI Taxonomy" id="1974646"/>
    <lineage>
        <taxon>Bacteria</taxon>
        <taxon>Candidatus Magasanikiibacteriota</taxon>
    </lineage>
</organism>
<evidence type="ECO:0000256" key="7">
    <source>
        <dbReference type="ARBA" id="ARBA00023136"/>
    </source>
</evidence>
<evidence type="ECO:0000256" key="2">
    <source>
        <dbReference type="ARBA" id="ARBA00022448"/>
    </source>
</evidence>
<evidence type="ECO:0000256" key="8">
    <source>
        <dbReference type="SAM" id="Phobius"/>
    </source>
</evidence>
<evidence type="ECO:0000256" key="6">
    <source>
        <dbReference type="ARBA" id="ARBA00022989"/>
    </source>
</evidence>
<dbReference type="EMBL" id="PFBV01000003">
    <property type="protein sequence ID" value="PIT88343.1"/>
    <property type="molecule type" value="Genomic_DNA"/>
</dbReference>
<feature type="transmembrane region" description="Helical" evidence="8">
    <location>
        <begin position="21"/>
        <end position="43"/>
    </location>
</feature>
<dbReference type="PANTHER" id="PTHR32195:SF26">
    <property type="entry name" value="TRYPTOPHAN OR TYROSINE TRANSPORTER PROTEIN"/>
    <property type="match status" value="1"/>
</dbReference>
<dbReference type="Gene3D" id="1.20.1740.10">
    <property type="entry name" value="Amino acid/polyamine transporter I"/>
    <property type="match status" value="1"/>
</dbReference>
<keyword evidence="6 8" id="KW-1133">Transmembrane helix</keyword>
<evidence type="ECO:0000256" key="3">
    <source>
        <dbReference type="ARBA" id="ARBA00022475"/>
    </source>
</evidence>
<feature type="transmembrane region" description="Helical" evidence="8">
    <location>
        <begin position="195"/>
        <end position="215"/>
    </location>
</feature>
<evidence type="ECO:0000313" key="10">
    <source>
        <dbReference type="Proteomes" id="UP000231426"/>
    </source>
</evidence>
<keyword evidence="7 8" id="KW-0472">Membrane</keyword>
<name>A0A2M6W6C2_9BACT</name>
<feature type="transmembrane region" description="Helical" evidence="8">
    <location>
        <begin position="49"/>
        <end position="70"/>
    </location>
</feature>
<feature type="transmembrane region" description="Helical" evidence="8">
    <location>
        <begin position="131"/>
        <end position="149"/>
    </location>
</feature>
<dbReference type="AlphaFoldDB" id="A0A2M6W6C2"/>
<keyword evidence="4" id="KW-0997">Cell inner membrane</keyword>
<dbReference type="GO" id="GO:0003333">
    <property type="term" value="P:amino acid transmembrane transport"/>
    <property type="evidence" value="ECO:0007669"/>
    <property type="project" value="InterPro"/>
</dbReference>
<feature type="transmembrane region" description="Helical" evidence="8">
    <location>
        <begin position="267"/>
        <end position="291"/>
    </location>
</feature>
<dbReference type="GO" id="GO:0005886">
    <property type="term" value="C:plasma membrane"/>
    <property type="evidence" value="ECO:0007669"/>
    <property type="project" value="UniProtKB-SubCell"/>
</dbReference>
<keyword evidence="2" id="KW-0813">Transport</keyword>
<dbReference type="Proteomes" id="UP000231426">
    <property type="component" value="Unassembled WGS sequence"/>
</dbReference>
<evidence type="ECO:0000313" key="9">
    <source>
        <dbReference type="EMBL" id="PIT88343.1"/>
    </source>
</evidence>
<comment type="subcellular location">
    <subcellularLocation>
        <location evidence="1">Cell inner membrane</location>
        <topology evidence="1">Multi-pass membrane protein</topology>
    </subcellularLocation>
</comment>
<feature type="transmembrane region" description="Helical" evidence="8">
    <location>
        <begin position="158"/>
        <end position="175"/>
    </location>
</feature>
<dbReference type="PANTHER" id="PTHR32195">
    <property type="entry name" value="OS07G0662800 PROTEIN"/>
    <property type="match status" value="1"/>
</dbReference>
<feature type="transmembrane region" description="Helical" evidence="8">
    <location>
        <begin position="367"/>
        <end position="387"/>
    </location>
</feature>
<evidence type="ECO:0000256" key="1">
    <source>
        <dbReference type="ARBA" id="ARBA00004429"/>
    </source>
</evidence>
<evidence type="ECO:0008006" key="11">
    <source>
        <dbReference type="Google" id="ProtNLM"/>
    </source>
</evidence>
<gene>
    <name evidence="9" type="ORF">COU29_00940</name>
</gene>
<accession>A0A2M6W6C2</accession>
<protein>
    <recommendedName>
        <fullName evidence="11">Amino acid transporter transmembrane domain-containing protein</fullName>
    </recommendedName>
</protein>
<proteinExistence type="predicted"/>
<feature type="transmembrane region" description="Helical" evidence="8">
    <location>
        <begin position="98"/>
        <end position="116"/>
    </location>
</feature>
<keyword evidence="5 8" id="KW-0812">Transmembrane</keyword>
<dbReference type="InterPro" id="IPR018227">
    <property type="entry name" value="Amino_acid_transport_2"/>
</dbReference>
<evidence type="ECO:0000256" key="5">
    <source>
        <dbReference type="ARBA" id="ARBA00022692"/>
    </source>
</evidence>
<comment type="caution">
    <text evidence="9">The sequence shown here is derived from an EMBL/GenBank/DDBJ whole genome shotgun (WGS) entry which is preliminary data.</text>
</comment>
<dbReference type="Pfam" id="PF03222">
    <property type="entry name" value="Trp_Tyr_perm"/>
    <property type="match status" value="1"/>
</dbReference>
<keyword evidence="3" id="KW-1003">Cell membrane</keyword>
<feature type="transmembrane region" description="Helical" evidence="8">
    <location>
        <begin position="303"/>
        <end position="322"/>
    </location>
</feature>
<feature type="transmembrane region" description="Helical" evidence="8">
    <location>
        <begin position="227"/>
        <end position="247"/>
    </location>
</feature>
<evidence type="ECO:0000256" key="4">
    <source>
        <dbReference type="ARBA" id="ARBA00022519"/>
    </source>
</evidence>
<reference evidence="10" key="1">
    <citation type="submission" date="2017-09" db="EMBL/GenBank/DDBJ databases">
        <title>Depth-based differentiation of microbial function through sediment-hosted aquifers and enrichment of novel symbionts in the deep terrestrial subsurface.</title>
        <authorList>
            <person name="Probst A.J."/>
            <person name="Ladd B."/>
            <person name="Jarett J.K."/>
            <person name="Geller-Mcgrath D.E."/>
            <person name="Sieber C.M.K."/>
            <person name="Emerson J.B."/>
            <person name="Anantharaman K."/>
            <person name="Thomas B.C."/>
            <person name="Malmstrom R."/>
            <person name="Stieglmeier M."/>
            <person name="Klingl A."/>
            <person name="Woyke T."/>
            <person name="Ryan C.M."/>
            <person name="Banfield J.F."/>
        </authorList>
    </citation>
    <scope>NUCLEOTIDE SEQUENCE [LARGE SCALE GENOMIC DNA]</scope>
</reference>